<dbReference type="InterPro" id="IPR008451">
    <property type="entry name" value="Chromadorea_ALT"/>
</dbReference>
<dbReference type="OrthoDB" id="5779160at2759"/>
<keyword evidence="2" id="KW-1185">Reference proteome</keyword>
<reference evidence="1 2" key="1">
    <citation type="submission" date="2018-08" db="EMBL/GenBank/DDBJ databases">
        <authorList>
            <person name="Laetsch R D."/>
            <person name="Stevens L."/>
            <person name="Kumar S."/>
            <person name="Blaxter L. M."/>
        </authorList>
    </citation>
    <scope>NUCLEOTIDE SEQUENCE [LARGE SCALE GENOMIC DNA]</scope>
</reference>
<dbReference type="EMBL" id="UYRX01000189">
    <property type="protein sequence ID" value="VDK76970.1"/>
    <property type="molecule type" value="Genomic_DNA"/>
</dbReference>
<dbReference type="Pfam" id="PF05535">
    <property type="entry name" value="Chromadorea_ALT"/>
    <property type="match status" value="1"/>
</dbReference>
<evidence type="ECO:0000313" key="2">
    <source>
        <dbReference type="Proteomes" id="UP000277928"/>
    </source>
</evidence>
<gene>
    <name evidence="1" type="ORF">NLS_LOCUS3465</name>
</gene>
<dbReference type="Proteomes" id="UP000277928">
    <property type="component" value="Unassembled WGS sequence"/>
</dbReference>
<sequence>MEKKLPDATPFNYNYSTPTNSYGATFINTDGIFKSCISHVDCYSMREPIYWCRLYRNQRWTEKGCYCDSIVKACIIERFTTLGPIYAIRNYALCVPKKSWKCPKFI</sequence>
<name>A0A3P6TCI2_LITSI</name>
<protein>
    <submittedName>
        <fullName evidence="1">Uncharacterized protein</fullName>
    </submittedName>
</protein>
<evidence type="ECO:0000313" key="1">
    <source>
        <dbReference type="EMBL" id="VDK76970.1"/>
    </source>
</evidence>
<proteinExistence type="predicted"/>
<accession>A0A3P6TCI2</accession>
<organism evidence="1 2">
    <name type="scientific">Litomosoides sigmodontis</name>
    <name type="common">Filarial nematode worm</name>
    <dbReference type="NCBI Taxonomy" id="42156"/>
    <lineage>
        <taxon>Eukaryota</taxon>
        <taxon>Metazoa</taxon>
        <taxon>Ecdysozoa</taxon>
        <taxon>Nematoda</taxon>
        <taxon>Chromadorea</taxon>
        <taxon>Rhabditida</taxon>
        <taxon>Spirurina</taxon>
        <taxon>Spiruromorpha</taxon>
        <taxon>Filarioidea</taxon>
        <taxon>Onchocercidae</taxon>
        <taxon>Litomosoides</taxon>
    </lineage>
</organism>
<dbReference type="OMA" id="REPIYWC"/>
<dbReference type="STRING" id="42156.A0A3P6TCI2"/>
<dbReference type="AlphaFoldDB" id="A0A3P6TCI2"/>